<dbReference type="InterPro" id="IPR036691">
    <property type="entry name" value="Endo/exonu/phosph_ase_sf"/>
</dbReference>
<dbReference type="Gene3D" id="3.60.10.10">
    <property type="entry name" value="Endonuclease/exonuclease/phosphatase"/>
    <property type="match status" value="1"/>
</dbReference>
<feature type="region of interest" description="Disordered" evidence="1">
    <location>
        <begin position="437"/>
        <end position="465"/>
    </location>
</feature>
<feature type="compositionally biased region" description="Polar residues" evidence="1">
    <location>
        <begin position="437"/>
        <end position="455"/>
    </location>
</feature>
<dbReference type="Pfam" id="PF00078">
    <property type="entry name" value="RVT_1"/>
    <property type="match status" value="1"/>
</dbReference>
<accession>A0A8D9AHE8</accession>
<dbReference type="InterPro" id="IPR043502">
    <property type="entry name" value="DNA/RNA_pol_sf"/>
</dbReference>
<dbReference type="PANTHER" id="PTHR47027">
    <property type="entry name" value="REVERSE TRANSCRIPTASE DOMAIN-CONTAINING PROTEIN"/>
    <property type="match status" value="1"/>
</dbReference>
<dbReference type="EMBL" id="HBUF01564789">
    <property type="protein sequence ID" value="CAG6764016.1"/>
    <property type="molecule type" value="Transcribed_RNA"/>
</dbReference>
<feature type="compositionally biased region" description="Basic and acidic residues" evidence="1">
    <location>
        <begin position="456"/>
        <end position="465"/>
    </location>
</feature>
<dbReference type="GO" id="GO:0071897">
    <property type="term" value="P:DNA biosynthetic process"/>
    <property type="evidence" value="ECO:0007669"/>
    <property type="project" value="UniProtKB-ARBA"/>
</dbReference>
<evidence type="ECO:0000256" key="1">
    <source>
        <dbReference type="SAM" id="MobiDB-lite"/>
    </source>
</evidence>
<dbReference type="PROSITE" id="PS50878">
    <property type="entry name" value="RT_POL"/>
    <property type="match status" value="1"/>
</dbReference>
<name>A0A8D9AHE8_9HEMI</name>
<dbReference type="PANTHER" id="PTHR47027:SF25">
    <property type="entry name" value="REVERSE TRANSCRIPTASE DOMAIN-CONTAINING PROTEIN"/>
    <property type="match status" value="1"/>
</dbReference>
<dbReference type="CDD" id="cd09076">
    <property type="entry name" value="L1-EN"/>
    <property type="match status" value="1"/>
</dbReference>
<organism evidence="3">
    <name type="scientific">Cacopsylla melanoneura</name>
    <dbReference type="NCBI Taxonomy" id="428564"/>
    <lineage>
        <taxon>Eukaryota</taxon>
        <taxon>Metazoa</taxon>
        <taxon>Ecdysozoa</taxon>
        <taxon>Arthropoda</taxon>
        <taxon>Hexapoda</taxon>
        <taxon>Insecta</taxon>
        <taxon>Pterygota</taxon>
        <taxon>Neoptera</taxon>
        <taxon>Paraneoptera</taxon>
        <taxon>Hemiptera</taxon>
        <taxon>Sternorrhyncha</taxon>
        <taxon>Psylloidea</taxon>
        <taxon>Psyllidae</taxon>
        <taxon>Psyllinae</taxon>
        <taxon>Cacopsylla</taxon>
    </lineage>
</organism>
<dbReference type="InterPro" id="IPR045609">
    <property type="entry name" value="DUF6451"/>
</dbReference>
<protein>
    <submittedName>
        <fullName evidence="3">Craniofacial development protein 2</fullName>
    </submittedName>
</protein>
<dbReference type="Pfam" id="PF20049">
    <property type="entry name" value="DUF6451"/>
    <property type="match status" value="1"/>
</dbReference>
<sequence>MSEAGTLRVIENEMKNYNLEILGLNETRWNGFGEMITQEGNTLLYSGNEDENAPLYAGVGILLSRAAKRALLDWKPISDRIITARLNSKVRKISIVVCYGPTEGADEAAKDRFYETLDDTLTKIKKQDIKILLGDVNAKLGPDNSCYETVMGKHGEGIMNENGTRFADLCLKHELVIGGTLFPHKRCHKLTWTSPNGQTKNQIDHVAVSRKWRTSLLDTRARRGADCGSDHHLVTSDVRLKIASIKTQNQRTNRPYNTEALRRNRNTANEFVVQLTNRYEALNWESNNIEENWTKVKELFQKTSEETLGHRESRKNPWISQTTWEKVQERRQLKIAKETAQGQDTVRRTTKEFNDKHKEVKRSFRADKRKWAEDLATKAQEAEREGDIKELYKITKTLSNRKVKQQKPIKNKEGNLIIEEAEQLKRWREHFEEILNQHSTTQTVETEDSSSQAEDQNIKDDPPTKQEIVKAIRELKSGKAPGIDNLPPEVFKQDPNTSANILHPIFCEIWETEKIPKEWKKGLLVKLPKKGDLTECKNWRGITLLPIPSKILTRVILNRMKDVIDSKLRREQAGFRKNCSCVDLINTLRIILEQSMEYQTPLYLAFIDFEKAFDSIQRTVIWKVLKDYGVPAKLVNIVKETYDEYECQVIHQNKLTDPFPVQTGVKQGCLLSPILFLMVLDKVMKKVNEERRRGIRWKLTEILEDIDYADDLCLLSHNIRDLTGKINDLVNEGRKMGLKINEGKTKEMRINNTNNEDIVINNQTIERVQQFQYLGSIVTETGGTDEDVLQRIKKAKAAFAQLRPIWRSHQLRRHTKLKIFETNVKSVLLYGCQTWKVSQKITGQLQVFINRCLRNILNIYWPKTISNEDLWSTCHQTPVDLTIKQRKYGWIGHTLRRQNTIPKEALEWNPQGKRRVGRPRNTWRRTIEKEIAEEGKSWGEIKSMAQNRVRWRSFVEALRPPRDHRT</sequence>
<dbReference type="AlphaFoldDB" id="A0A8D9AHE8"/>
<feature type="domain" description="Reverse transcriptase" evidence="2">
    <location>
        <begin position="508"/>
        <end position="778"/>
    </location>
</feature>
<reference evidence="3" key="1">
    <citation type="submission" date="2021-05" db="EMBL/GenBank/DDBJ databases">
        <authorList>
            <person name="Alioto T."/>
            <person name="Alioto T."/>
            <person name="Gomez Garrido J."/>
        </authorList>
    </citation>
    <scope>NUCLEOTIDE SEQUENCE</scope>
</reference>
<evidence type="ECO:0000259" key="2">
    <source>
        <dbReference type="PROSITE" id="PS50878"/>
    </source>
</evidence>
<proteinExistence type="predicted"/>
<dbReference type="SUPFAM" id="SSF56672">
    <property type="entry name" value="DNA/RNA polymerases"/>
    <property type="match status" value="1"/>
</dbReference>
<dbReference type="CDD" id="cd01650">
    <property type="entry name" value="RT_nLTR_like"/>
    <property type="match status" value="1"/>
</dbReference>
<evidence type="ECO:0000313" key="3">
    <source>
        <dbReference type="EMBL" id="CAG6764016.1"/>
    </source>
</evidence>
<dbReference type="SUPFAM" id="SSF56219">
    <property type="entry name" value="DNase I-like"/>
    <property type="match status" value="1"/>
</dbReference>
<dbReference type="InterPro" id="IPR000477">
    <property type="entry name" value="RT_dom"/>
</dbReference>